<keyword evidence="8" id="KW-1185">Reference proteome</keyword>
<feature type="transmembrane region" description="Helical" evidence="6">
    <location>
        <begin position="251"/>
        <end position="272"/>
    </location>
</feature>
<proteinExistence type="inferred from homology"/>
<dbReference type="GO" id="GO:0005384">
    <property type="term" value="F:manganese ion transmembrane transporter activity"/>
    <property type="evidence" value="ECO:0007669"/>
    <property type="project" value="TreeGrafter"/>
</dbReference>
<comment type="caution">
    <text evidence="7">The sequence shown here is derived from an EMBL/GenBank/DDBJ whole genome shotgun (WGS) entry which is preliminary data.</text>
</comment>
<evidence type="ECO:0000256" key="2">
    <source>
        <dbReference type="ARBA" id="ARBA00009190"/>
    </source>
</evidence>
<dbReference type="GO" id="GO:0005794">
    <property type="term" value="C:Golgi apparatus"/>
    <property type="evidence" value="ECO:0007669"/>
    <property type="project" value="TreeGrafter"/>
</dbReference>
<dbReference type="GO" id="GO:0032472">
    <property type="term" value="P:Golgi calcium ion transport"/>
    <property type="evidence" value="ECO:0007669"/>
    <property type="project" value="TreeGrafter"/>
</dbReference>
<evidence type="ECO:0000313" key="7">
    <source>
        <dbReference type="EMBL" id="TNV76526.1"/>
    </source>
</evidence>
<keyword evidence="5 6" id="KW-0472">Membrane</keyword>
<organism evidence="7 8">
    <name type="scientific">Halteria grandinella</name>
    <dbReference type="NCBI Taxonomy" id="5974"/>
    <lineage>
        <taxon>Eukaryota</taxon>
        <taxon>Sar</taxon>
        <taxon>Alveolata</taxon>
        <taxon>Ciliophora</taxon>
        <taxon>Intramacronucleata</taxon>
        <taxon>Spirotrichea</taxon>
        <taxon>Stichotrichia</taxon>
        <taxon>Sporadotrichida</taxon>
        <taxon>Halteriidae</taxon>
        <taxon>Halteria</taxon>
    </lineage>
</organism>
<dbReference type="OrthoDB" id="442680at2759"/>
<protein>
    <recommendedName>
        <fullName evidence="6">GDT1 family protein</fullName>
    </recommendedName>
</protein>
<keyword evidence="4 6" id="KW-1133">Transmembrane helix</keyword>
<sequence>MATLEAVNATAATIVANLTEVIVANLTSPTVVDTPVTVDPTTAEEDFFWAGLTQSFLLVFLAEIGDKTFIMVMLLANKMNKVLLWIFATIAMNIMNAISVTIGAIFPLFMPKTLISIVVIALFFTFGLKMLYTGLCSKDEGGEDELEEAKETLERLDALNEKREPLLGEARQAHAKPASTWKFWERSQYTLFMFLLMCTEWGDVSQVVAIGLAAKYGMVSIIIGGGLGFALCITFAIVLGSWISKFCTEKWISLVSGCLFMGFGIRELYGVLSA</sequence>
<evidence type="ECO:0000256" key="3">
    <source>
        <dbReference type="ARBA" id="ARBA00022692"/>
    </source>
</evidence>
<feature type="transmembrane region" description="Helical" evidence="6">
    <location>
        <begin position="114"/>
        <end position="132"/>
    </location>
</feature>
<dbReference type="PANTHER" id="PTHR12608:SF6">
    <property type="entry name" value="PROTEIN PAM71, CHLOROPLASTIC"/>
    <property type="match status" value="1"/>
</dbReference>
<dbReference type="EMBL" id="RRYP01013417">
    <property type="protein sequence ID" value="TNV76526.1"/>
    <property type="molecule type" value="Genomic_DNA"/>
</dbReference>
<comment type="subcellular location">
    <subcellularLocation>
        <location evidence="1 6">Membrane</location>
        <topology evidence="1 6">Multi-pass membrane protein</topology>
    </subcellularLocation>
</comment>
<dbReference type="PANTHER" id="PTHR12608">
    <property type="entry name" value="TRANSMEMBRANE PROTEIN HTP-1 RELATED"/>
    <property type="match status" value="1"/>
</dbReference>
<name>A0A8J8NLU7_HALGN</name>
<dbReference type="Proteomes" id="UP000785679">
    <property type="component" value="Unassembled WGS sequence"/>
</dbReference>
<evidence type="ECO:0000256" key="1">
    <source>
        <dbReference type="ARBA" id="ARBA00004141"/>
    </source>
</evidence>
<accession>A0A8J8NLU7</accession>
<keyword evidence="3 6" id="KW-0812">Transmembrane</keyword>
<feature type="transmembrane region" description="Helical" evidence="6">
    <location>
        <begin position="82"/>
        <end position="108"/>
    </location>
</feature>
<gene>
    <name evidence="7" type="ORF">FGO68_gene7435</name>
</gene>
<dbReference type="GO" id="GO:0015085">
    <property type="term" value="F:calcium ion transmembrane transporter activity"/>
    <property type="evidence" value="ECO:0007669"/>
    <property type="project" value="TreeGrafter"/>
</dbReference>
<dbReference type="Pfam" id="PF01169">
    <property type="entry name" value="GDT1"/>
    <property type="match status" value="2"/>
</dbReference>
<comment type="similarity">
    <text evidence="2 6">Belongs to the GDT1 family.</text>
</comment>
<feature type="transmembrane region" description="Helical" evidence="6">
    <location>
        <begin position="191"/>
        <end position="212"/>
    </location>
</feature>
<dbReference type="InterPro" id="IPR001727">
    <property type="entry name" value="GDT1-like"/>
</dbReference>
<evidence type="ECO:0000256" key="6">
    <source>
        <dbReference type="RuleBase" id="RU365102"/>
    </source>
</evidence>
<reference evidence="7" key="1">
    <citation type="submission" date="2019-06" db="EMBL/GenBank/DDBJ databases">
        <authorList>
            <person name="Zheng W."/>
        </authorList>
    </citation>
    <scope>NUCLEOTIDE SEQUENCE</scope>
    <source>
        <strain evidence="7">QDHG01</strain>
    </source>
</reference>
<dbReference type="GO" id="GO:0032468">
    <property type="term" value="P:Golgi calcium ion homeostasis"/>
    <property type="evidence" value="ECO:0007669"/>
    <property type="project" value="TreeGrafter"/>
</dbReference>
<evidence type="ECO:0000256" key="5">
    <source>
        <dbReference type="ARBA" id="ARBA00023136"/>
    </source>
</evidence>
<dbReference type="GO" id="GO:0016020">
    <property type="term" value="C:membrane"/>
    <property type="evidence" value="ECO:0007669"/>
    <property type="project" value="UniProtKB-SubCell"/>
</dbReference>
<dbReference type="AlphaFoldDB" id="A0A8J8NLU7"/>
<evidence type="ECO:0000313" key="8">
    <source>
        <dbReference type="Proteomes" id="UP000785679"/>
    </source>
</evidence>
<evidence type="ECO:0000256" key="4">
    <source>
        <dbReference type="ARBA" id="ARBA00022989"/>
    </source>
</evidence>
<feature type="transmembrane region" description="Helical" evidence="6">
    <location>
        <begin position="218"/>
        <end position="239"/>
    </location>
</feature>